<dbReference type="SUPFAM" id="SSF47413">
    <property type="entry name" value="lambda repressor-like DNA-binding domains"/>
    <property type="match status" value="1"/>
</dbReference>
<feature type="domain" description="HTH cro/C1-type" evidence="1">
    <location>
        <begin position="29"/>
        <end position="82"/>
    </location>
</feature>
<dbReference type="STRING" id="1032488.HMPREF9371_1774"/>
<evidence type="ECO:0000259" key="1">
    <source>
        <dbReference type="PROSITE" id="PS50943"/>
    </source>
</evidence>
<dbReference type="EMBL" id="AGAY01000061">
    <property type="protein sequence ID" value="EGY52035.1"/>
    <property type="molecule type" value="Genomic_DNA"/>
</dbReference>
<proteinExistence type="predicted"/>
<evidence type="ECO:0000313" key="3">
    <source>
        <dbReference type="Proteomes" id="UP000003019"/>
    </source>
</evidence>
<sequence length="164" mass="18164">MHYMRIMITYVLLRKDRMVENNSLFGNRLKEERKKLSLTQLEVAEKCNITREAWGKYERGQNMPGSEVLLSFSNLGADIAYIFTGVRSAPQSPTYATPSFKTALAAVLHENKAVYVVGGGEELSEREKQLVEDFRSANEQGQAAIEGAAKAMAKVAALEAFKAG</sequence>
<name>G4CJI4_9NEIS</name>
<dbReference type="Pfam" id="PF01381">
    <property type="entry name" value="HTH_3"/>
    <property type="match status" value="1"/>
</dbReference>
<reference evidence="2 3" key="1">
    <citation type="submission" date="2011-05" db="EMBL/GenBank/DDBJ databases">
        <authorList>
            <person name="Muzny D."/>
            <person name="Qin X."/>
            <person name="Deng J."/>
            <person name="Jiang H."/>
            <person name="Liu Y."/>
            <person name="Qu J."/>
            <person name="Song X.-Z."/>
            <person name="Zhang L."/>
            <person name="Thornton R."/>
            <person name="Coyle M."/>
            <person name="Francisco L."/>
            <person name="Jackson L."/>
            <person name="Javaid M."/>
            <person name="Korchina V."/>
            <person name="Kovar C."/>
            <person name="Mata R."/>
            <person name="Mathew T."/>
            <person name="Ngo R."/>
            <person name="Nguyen L."/>
            <person name="Nguyen N."/>
            <person name="Okwuonu G."/>
            <person name="Ongeri F."/>
            <person name="Pham C."/>
            <person name="Simmons D."/>
            <person name="Wilczek-Boney K."/>
            <person name="Hale W."/>
            <person name="Jakkamsetti A."/>
            <person name="Pham P."/>
            <person name="Ruth R."/>
            <person name="San Lucas F."/>
            <person name="Warren J."/>
            <person name="Zhang J."/>
            <person name="Zhao Z."/>
            <person name="Zhou C."/>
            <person name="Zhu D."/>
            <person name="Lee S."/>
            <person name="Bess C."/>
            <person name="Blankenburg K."/>
            <person name="Forbes L."/>
            <person name="Fu Q."/>
            <person name="Gubbala S."/>
            <person name="Hirani K."/>
            <person name="Jayaseelan J.C."/>
            <person name="Lara F."/>
            <person name="Munidasa M."/>
            <person name="Palculict T."/>
            <person name="Patil S."/>
            <person name="Pu L.-L."/>
            <person name="Saada N."/>
            <person name="Tang L."/>
            <person name="Weissenberger G."/>
            <person name="Zhu Y."/>
            <person name="Hemphill L."/>
            <person name="Shang Y."/>
            <person name="Youmans B."/>
            <person name="Ayvaz T."/>
            <person name="Ross M."/>
            <person name="Santibanez J."/>
            <person name="Aqrawi P."/>
            <person name="Gross S."/>
            <person name="Joshi V."/>
            <person name="Fowler G."/>
            <person name="Nazareth L."/>
            <person name="Reid J."/>
            <person name="Worley K."/>
            <person name="Petrosino J."/>
            <person name="Highlander S."/>
            <person name="Gibbs R."/>
        </authorList>
    </citation>
    <scope>NUCLEOTIDE SEQUENCE [LARGE SCALE GENOMIC DNA]</scope>
    <source>
        <strain evidence="2 3">871</strain>
    </source>
</reference>
<dbReference type="PROSITE" id="PS50943">
    <property type="entry name" value="HTH_CROC1"/>
    <property type="match status" value="1"/>
</dbReference>
<keyword evidence="2" id="KW-0238">DNA-binding</keyword>
<dbReference type="InterPro" id="IPR010982">
    <property type="entry name" value="Lambda_DNA-bd_dom_sf"/>
</dbReference>
<dbReference type="HOGENOM" id="CLU_066192_23_4_4"/>
<dbReference type="GO" id="GO:0003677">
    <property type="term" value="F:DNA binding"/>
    <property type="evidence" value="ECO:0007669"/>
    <property type="project" value="UniProtKB-KW"/>
</dbReference>
<gene>
    <name evidence="2" type="primary">hipB</name>
    <name evidence="2" type="ORF">HMPREF9371_1774</name>
</gene>
<comment type="caution">
    <text evidence="2">The sequence shown here is derived from an EMBL/GenBank/DDBJ whole genome shotgun (WGS) entry which is preliminary data.</text>
</comment>
<evidence type="ECO:0000313" key="2">
    <source>
        <dbReference type="EMBL" id="EGY52035.1"/>
    </source>
</evidence>
<dbReference type="CDD" id="cd00093">
    <property type="entry name" value="HTH_XRE"/>
    <property type="match status" value="1"/>
</dbReference>
<accession>G4CJI4</accession>
<keyword evidence="3" id="KW-1185">Reference proteome</keyword>
<organism evidence="2 3">
    <name type="scientific">Neisseria shayeganii 871</name>
    <dbReference type="NCBI Taxonomy" id="1032488"/>
    <lineage>
        <taxon>Bacteria</taxon>
        <taxon>Pseudomonadati</taxon>
        <taxon>Pseudomonadota</taxon>
        <taxon>Betaproteobacteria</taxon>
        <taxon>Neisseriales</taxon>
        <taxon>Neisseriaceae</taxon>
        <taxon>Neisseria</taxon>
    </lineage>
</organism>
<dbReference type="AlphaFoldDB" id="G4CJI4"/>
<dbReference type="Gene3D" id="1.10.260.40">
    <property type="entry name" value="lambda repressor-like DNA-binding domains"/>
    <property type="match status" value="1"/>
</dbReference>
<protein>
    <submittedName>
        <fullName evidence="2">DNA-binding protein</fullName>
    </submittedName>
</protein>
<dbReference type="InterPro" id="IPR001387">
    <property type="entry name" value="Cro/C1-type_HTH"/>
</dbReference>
<dbReference type="Proteomes" id="UP000003019">
    <property type="component" value="Unassembled WGS sequence"/>
</dbReference>
<dbReference type="SMART" id="SM00530">
    <property type="entry name" value="HTH_XRE"/>
    <property type="match status" value="1"/>
</dbReference>